<protein>
    <submittedName>
        <fullName evidence="6">DNA-binding transcriptional LysR family regulator</fullName>
    </submittedName>
</protein>
<evidence type="ECO:0000256" key="2">
    <source>
        <dbReference type="ARBA" id="ARBA00023015"/>
    </source>
</evidence>
<evidence type="ECO:0000259" key="5">
    <source>
        <dbReference type="PROSITE" id="PS50931"/>
    </source>
</evidence>
<keyword evidence="3 6" id="KW-0238">DNA-binding</keyword>
<dbReference type="Pfam" id="PF00126">
    <property type="entry name" value="HTH_1"/>
    <property type="match status" value="1"/>
</dbReference>
<dbReference type="CDD" id="cd08459">
    <property type="entry name" value="PBP2_DntR_NahR_LinR_like"/>
    <property type="match status" value="1"/>
</dbReference>
<accession>A0A4Q7N130</accession>
<dbReference type="RefSeq" id="WP_242611412.1">
    <property type="nucleotide sequence ID" value="NZ_CBCSEB010000022.1"/>
</dbReference>
<dbReference type="PANTHER" id="PTHR30118:SF15">
    <property type="entry name" value="TRANSCRIPTIONAL REGULATORY PROTEIN"/>
    <property type="match status" value="1"/>
</dbReference>
<organism evidence="6 7">
    <name type="scientific">Kerstersia gyiorum</name>
    <dbReference type="NCBI Taxonomy" id="206506"/>
    <lineage>
        <taxon>Bacteria</taxon>
        <taxon>Pseudomonadati</taxon>
        <taxon>Pseudomonadota</taxon>
        <taxon>Betaproteobacteria</taxon>
        <taxon>Burkholderiales</taxon>
        <taxon>Alcaligenaceae</taxon>
        <taxon>Kerstersia</taxon>
    </lineage>
</organism>
<dbReference type="Gene3D" id="3.40.190.10">
    <property type="entry name" value="Periplasmic binding protein-like II"/>
    <property type="match status" value="2"/>
</dbReference>
<feature type="domain" description="HTH lysR-type" evidence="5">
    <location>
        <begin position="16"/>
        <end position="73"/>
    </location>
</feature>
<dbReference type="Proteomes" id="UP000292039">
    <property type="component" value="Unassembled WGS sequence"/>
</dbReference>
<comment type="caution">
    <text evidence="6">The sequence shown here is derived from an EMBL/GenBank/DDBJ whole genome shotgun (WGS) entry which is preliminary data.</text>
</comment>
<evidence type="ECO:0000256" key="3">
    <source>
        <dbReference type="ARBA" id="ARBA00023125"/>
    </source>
</evidence>
<dbReference type="Gene3D" id="1.10.10.10">
    <property type="entry name" value="Winged helix-like DNA-binding domain superfamily/Winged helix DNA-binding domain"/>
    <property type="match status" value="1"/>
</dbReference>
<dbReference type="AlphaFoldDB" id="A0A4Q7N130"/>
<sequence length="316" mass="35183">MKPNTSLPLQHDESLPDVKYLRFLDTLYRTRRLSRTAELLGQSAPTMSIWLAALREQLRDALFVRTPGGMQPTPRTESLMPLVRNALDSLRGIVAGPGSFDPQTAERQFRLCMTDGSMLTLLPRILAHLRLQAPQVKLKAIKINARTPRLLESGEADLALGFVPTLATGFYQQALFDQVWVCLVNPDHPVIGKRLDLETYAQARHIEIPGGTGHAMLADALARHQVMRRVALEIPVYLGIPAIISSSDLIATVPSLTGHTLARRSGLSIHPCPVPVPPFTVMQYWHERVHLDAGHRWLRQAVHEVCADRTRTPVPV</sequence>
<dbReference type="InterPro" id="IPR005119">
    <property type="entry name" value="LysR_subst-bd"/>
</dbReference>
<dbReference type="InterPro" id="IPR036388">
    <property type="entry name" value="WH-like_DNA-bd_sf"/>
</dbReference>
<dbReference type="Pfam" id="PF03466">
    <property type="entry name" value="LysR_substrate"/>
    <property type="match status" value="1"/>
</dbReference>
<dbReference type="InterPro" id="IPR050389">
    <property type="entry name" value="LysR-type_TF"/>
</dbReference>
<dbReference type="InterPro" id="IPR036390">
    <property type="entry name" value="WH_DNA-bd_sf"/>
</dbReference>
<evidence type="ECO:0000256" key="1">
    <source>
        <dbReference type="ARBA" id="ARBA00009437"/>
    </source>
</evidence>
<dbReference type="SUPFAM" id="SSF53850">
    <property type="entry name" value="Periplasmic binding protein-like II"/>
    <property type="match status" value="1"/>
</dbReference>
<evidence type="ECO:0000313" key="7">
    <source>
        <dbReference type="Proteomes" id="UP000292039"/>
    </source>
</evidence>
<comment type="similarity">
    <text evidence="1">Belongs to the LysR transcriptional regulatory family.</text>
</comment>
<dbReference type="GO" id="GO:0003700">
    <property type="term" value="F:DNA-binding transcription factor activity"/>
    <property type="evidence" value="ECO:0007669"/>
    <property type="project" value="InterPro"/>
</dbReference>
<dbReference type="PANTHER" id="PTHR30118">
    <property type="entry name" value="HTH-TYPE TRANSCRIPTIONAL REGULATOR LEUO-RELATED"/>
    <property type="match status" value="1"/>
</dbReference>
<keyword evidence="2" id="KW-0805">Transcription regulation</keyword>
<reference evidence="6 7" key="1">
    <citation type="submission" date="2019-02" db="EMBL/GenBank/DDBJ databases">
        <title>Genomic Encyclopedia of Type Strains, Phase IV (KMG-IV): sequencing the most valuable type-strain genomes for metagenomic binning, comparative biology and taxonomic classification.</title>
        <authorList>
            <person name="Goeker M."/>
        </authorList>
    </citation>
    <scope>NUCLEOTIDE SEQUENCE [LARGE SCALE GENOMIC DNA]</scope>
    <source>
        <strain evidence="6 7">DSM 16618</strain>
    </source>
</reference>
<name>A0A4Q7N130_9BURK</name>
<dbReference type="SUPFAM" id="SSF46785">
    <property type="entry name" value="Winged helix' DNA-binding domain"/>
    <property type="match status" value="1"/>
</dbReference>
<evidence type="ECO:0000313" key="6">
    <source>
        <dbReference type="EMBL" id="RZS73306.1"/>
    </source>
</evidence>
<proteinExistence type="inferred from homology"/>
<dbReference type="PROSITE" id="PS50931">
    <property type="entry name" value="HTH_LYSR"/>
    <property type="match status" value="1"/>
</dbReference>
<evidence type="ECO:0000256" key="4">
    <source>
        <dbReference type="ARBA" id="ARBA00023163"/>
    </source>
</evidence>
<keyword evidence="4" id="KW-0804">Transcription</keyword>
<dbReference type="InterPro" id="IPR000847">
    <property type="entry name" value="LysR_HTH_N"/>
</dbReference>
<dbReference type="GO" id="GO:0003677">
    <property type="term" value="F:DNA binding"/>
    <property type="evidence" value="ECO:0007669"/>
    <property type="project" value="UniProtKB-KW"/>
</dbReference>
<gene>
    <name evidence="6" type="ORF">EV679_0497</name>
</gene>
<dbReference type="EMBL" id="SGWZ01000001">
    <property type="protein sequence ID" value="RZS73306.1"/>
    <property type="molecule type" value="Genomic_DNA"/>
</dbReference>